<dbReference type="PANTHER" id="PTHR46743:SF2">
    <property type="entry name" value="TEICHOIC ACIDS EXPORT ATP-BINDING PROTEIN TAGH"/>
    <property type="match status" value="1"/>
</dbReference>
<gene>
    <name evidence="6" type="ORF">DCW38_08345</name>
</gene>
<evidence type="ECO:0000256" key="1">
    <source>
        <dbReference type="ARBA" id="ARBA00005417"/>
    </source>
</evidence>
<comment type="similarity">
    <text evidence="1">Belongs to the ABC transporter superfamily.</text>
</comment>
<dbReference type="InterPro" id="IPR050683">
    <property type="entry name" value="Bact_Polysacc_Export_ATP-bd"/>
</dbReference>
<dbReference type="CDD" id="cd10147">
    <property type="entry name" value="Wzt_C-like"/>
    <property type="match status" value="1"/>
</dbReference>
<dbReference type="Gene3D" id="3.40.50.300">
    <property type="entry name" value="P-loop containing nucleotide triphosphate hydrolases"/>
    <property type="match status" value="1"/>
</dbReference>
<dbReference type="SMART" id="SM00382">
    <property type="entry name" value="AAA"/>
    <property type="match status" value="1"/>
</dbReference>
<dbReference type="CDD" id="cd03220">
    <property type="entry name" value="ABC_KpsT_Wzt"/>
    <property type="match status" value="1"/>
</dbReference>
<keyword evidence="2" id="KW-0813">Transport</keyword>
<feature type="domain" description="ABC transporter" evidence="5">
    <location>
        <begin position="5"/>
        <end position="233"/>
    </location>
</feature>
<evidence type="ECO:0000256" key="3">
    <source>
        <dbReference type="ARBA" id="ARBA00022741"/>
    </source>
</evidence>
<organism evidence="6 7">
    <name type="scientific">candidate division WOR-3 bacterium</name>
    <dbReference type="NCBI Taxonomy" id="2052148"/>
    <lineage>
        <taxon>Bacteria</taxon>
        <taxon>Bacteria division WOR-3</taxon>
    </lineage>
</organism>
<evidence type="ECO:0000313" key="6">
    <source>
        <dbReference type="EMBL" id="HAV93169.1"/>
    </source>
</evidence>
<dbReference type="InterPro" id="IPR029439">
    <property type="entry name" value="Wzt_C"/>
</dbReference>
<dbReference type="Pfam" id="PF14524">
    <property type="entry name" value="Wzt_C"/>
    <property type="match status" value="1"/>
</dbReference>
<name>A0A350HCA3_UNCW3</name>
<dbReference type="Proteomes" id="UP000264062">
    <property type="component" value="Unassembled WGS sequence"/>
</dbReference>
<accession>A0A350HCA3</accession>
<dbReference type="GO" id="GO:0140359">
    <property type="term" value="F:ABC-type transporter activity"/>
    <property type="evidence" value="ECO:0007669"/>
    <property type="project" value="InterPro"/>
</dbReference>
<evidence type="ECO:0000256" key="2">
    <source>
        <dbReference type="ARBA" id="ARBA00022448"/>
    </source>
</evidence>
<dbReference type="Gene3D" id="2.70.50.60">
    <property type="entry name" value="abc- transporter (atp binding component) like domain"/>
    <property type="match status" value="1"/>
</dbReference>
<dbReference type="EMBL" id="DMZY01000249">
    <property type="protein sequence ID" value="HAV93169.1"/>
    <property type="molecule type" value="Genomic_DNA"/>
</dbReference>
<dbReference type="GO" id="GO:0016020">
    <property type="term" value="C:membrane"/>
    <property type="evidence" value="ECO:0007669"/>
    <property type="project" value="InterPro"/>
</dbReference>
<reference evidence="6 7" key="1">
    <citation type="journal article" date="2018" name="Nat. Biotechnol.">
        <title>A standardized bacterial taxonomy based on genome phylogeny substantially revises the tree of life.</title>
        <authorList>
            <person name="Parks D.H."/>
            <person name="Chuvochina M."/>
            <person name="Waite D.W."/>
            <person name="Rinke C."/>
            <person name="Skarshewski A."/>
            <person name="Chaumeil P.A."/>
            <person name="Hugenholtz P."/>
        </authorList>
    </citation>
    <scope>NUCLEOTIDE SEQUENCE [LARGE SCALE GENOMIC DNA]</scope>
    <source>
        <strain evidence="6">UBA9956</strain>
    </source>
</reference>
<evidence type="ECO:0000259" key="5">
    <source>
        <dbReference type="PROSITE" id="PS50893"/>
    </source>
</evidence>
<keyword evidence="4" id="KW-0067">ATP-binding</keyword>
<dbReference type="GO" id="GO:0016887">
    <property type="term" value="F:ATP hydrolysis activity"/>
    <property type="evidence" value="ECO:0007669"/>
    <property type="project" value="InterPro"/>
</dbReference>
<dbReference type="InterPro" id="IPR003439">
    <property type="entry name" value="ABC_transporter-like_ATP-bd"/>
</dbReference>
<dbReference type="InterPro" id="IPR003593">
    <property type="entry name" value="AAA+_ATPase"/>
</dbReference>
<dbReference type="SUPFAM" id="SSF52540">
    <property type="entry name" value="P-loop containing nucleoside triphosphate hydrolases"/>
    <property type="match status" value="1"/>
</dbReference>
<dbReference type="PANTHER" id="PTHR46743">
    <property type="entry name" value="TEICHOIC ACIDS EXPORT ATP-BINDING PROTEIN TAGH"/>
    <property type="match status" value="1"/>
</dbReference>
<proteinExistence type="inferred from homology"/>
<keyword evidence="3" id="KW-0547">Nucleotide-binding</keyword>
<dbReference type="InterPro" id="IPR027417">
    <property type="entry name" value="P-loop_NTPase"/>
</dbReference>
<dbReference type="AlphaFoldDB" id="A0A350HCA3"/>
<protein>
    <recommendedName>
        <fullName evidence="5">ABC transporter domain-containing protein</fullName>
    </recommendedName>
</protein>
<dbReference type="Pfam" id="PF00005">
    <property type="entry name" value="ABC_tran"/>
    <property type="match status" value="1"/>
</dbReference>
<dbReference type="InterPro" id="IPR015860">
    <property type="entry name" value="ABC_transpr_TagH-like"/>
</dbReference>
<dbReference type="GO" id="GO:0005524">
    <property type="term" value="F:ATP binding"/>
    <property type="evidence" value="ECO:0007669"/>
    <property type="project" value="UniProtKB-KW"/>
</dbReference>
<comment type="caution">
    <text evidence="6">The sequence shown here is derived from an EMBL/GenBank/DDBJ whole genome shotgun (WGS) entry which is preliminary data.</text>
</comment>
<sequence length="374" mass="42122">MNQVAIVKDIYLSYNVHTGFFSRQVVNAVNGISFNLSKNEMLSIIGHNGSGKTTTLSIVAGILKPDKGNIVVKGRVVPFLGLGIGFNPELTAKENVFLYGAIMGFSRKHTLRIYDSVVEFSELKDYMNLKIKEFSTGMYVRLGFSVAIYTSPDILIIDEVLAVGDVRFQRKCLETINNIKVKGTAIMFVSHDMGLVSRFSDRVILLDRGKILKEGDPDDVIQSYMDMQENSPMLQKSRRGSGEIEIVGIDMNKPDRSYQNDEEISVSVHYKRNSEVKDGVFGFAVTDDNGVVISGPNTKDYANMLIEFKNEGTIEFSFKSIALNPGKYFITVAFYDNTNRFPYDHIDHVEYFTLNGLKRKHLGIMKLPVKWKVK</sequence>
<evidence type="ECO:0000313" key="7">
    <source>
        <dbReference type="Proteomes" id="UP000264062"/>
    </source>
</evidence>
<dbReference type="PROSITE" id="PS50893">
    <property type="entry name" value="ABC_TRANSPORTER_2"/>
    <property type="match status" value="1"/>
</dbReference>
<evidence type="ECO:0000256" key="4">
    <source>
        <dbReference type="ARBA" id="ARBA00022840"/>
    </source>
</evidence>